<dbReference type="Proteomes" id="UP000323000">
    <property type="component" value="Chromosome 5"/>
</dbReference>
<reference evidence="10" key="1">
    <citation type="journal article" date="2019" name="Gigascience">
        <title>De novo genome assembly of the endangered Acer yangbiense, a plant species with extremely small populations endemic to Yunnan Province, China.</title>
        <authorList>
            <person name="Yang J."/>
            <person name="Wariss H.M."/>
            <person name="Tao L."/>
            <person name="Zhang R."/>
            <person name="Yun Q."/>
            <person name="Hollingsworth P."/>
            <person name="Dao Z."/>
            <person name="Luo G."/>
            <person name="Guo H."/>
            <person name="Ma Y."/>
            <person name="Sun W."/>
        </authorList>
    </citation>
    <scope>NUCLEOTIDE SEQUENCE [LARGE SCALE GENOMIC DNA]</scope>
    <source>
        <strain evidence="10">cv. Malutang</strain>
    </source>
</reference>
<sequence>MLRRSGSKHTKDVYLSAHELGTTQMARTLTSHENHHTNNALQPQNEGCGNVDEKKNDWVEKTSSALMVVASLIATMAFQVAVNPPGGLWQDDTSQRGGNPPESLGSSPHTAGMSILADKHPSFYSTLLFYDTTSFLASLSIILLLISSLPIGHKFFMWILILIMWIAISAKTFTYAFAICALSEGNSMSSDVSTELFVWIWLRGLLLLVHIILLIVKMIEYVKKSIKQRRQFSILLAIWP</sequence>
<evidence type="ECO:0000259" key="8">
    <source>
        <dbReference type="Pfam" id="PF13962"/>
    </source>
</evidence>
<dbReference type="InterPro" id="IPR026961">
    <property type="entry name" value="PGG_dom"/>
</dbReference>
<dbReference type="EMBL" id="VAHF01000005">
    <property type="protein sequence ID" value="TXG61828.1"/>
    <property type="molecule type" value="Genomic_DNA"/>
</dbReference>
<evidence type="ECO:0000256" key="5">
    <source>
        <dbReference type="ARBA" id="ARBA00023043"/>
    </source>
</evidence>
<evidence type="ECO:0000256" key="7">
    <source>
        <dbReference type="SAM" id="Phobius"/>
    </source>
</evidence>
<evidence type="ECO:0000313" key="10">
    <source>
        <dbReference type="Proteomes" id="UP000323000"/>
    </source>
</evidence>
<evidence type="ECO:0000313" key="9">
    <source>
        <dbReference type="EMBL" id="TXG61828.1"/>
    </source>
</evidence>
<feature type="transmembrane region" description="Helical" evidence="7">
    <location>
        <begin position="198"/>
        <end position="219"/>
    </location>
</feature>
<keyword evidence="4 7" id="KW-1133">Transmembrane helix</keyword>
<dbReference type="AlphaFoldDB" id="A0A5C7HYD6"/>
<comment type="subcellular location">
    <subcellularLocation>
        <location evidence="1">Membrane</location>
        <topology evidence="1">Multi-pass membrane protein</topology>
    </subcellularLocation>
</comment>
<name>A0A5C7HYD6_9ROSI</name>
<feature type="domain" description="PGG" evidence="8">
    <location>
        <begin position="57"/>
        <end position="181"/>
    </location>
</feature>
<dbReference type="GO" id="GO:0005886">
    <property type="term" value="C:plasma membrane"/>
    <property type="evidence" value="ECO:0007669"/>
    <property type="project" value="TreeGrafter"/>
</dbReference>
<feature type="transmembrane region" description="Helical" evidence="7">
    <location>
        <begin position="123"/>
        <end position="146"/>
    </location>
</feature>
<keyword evidence="3" id="KW-0677">Repeat</keyword>
<evidence type="ECO:0000256" key="4">
    <source>
        <dbReference type="ARBA" id="ARBA00022989"/>
    </source>
</evidence>
<evidence type="ECO:0000256" key="3">
    <source>
        <dbReference type="ARBA" id="ARBA00022737"/>
    </source>
</evidence>
<gene>
    <name evidence="9" type="ORF">EZV62_013191</name>
</gene>
<keyword evidence="10" id="KW-1185">Reference proteome</keyword>
<dbReference type="PANTHER" id="PTHR24186:SF37">
    <property type="entry name" value="PGG DOMAIN-CONTAINING PROTEIN"/>
    <property type="match status" value="1"/>
</dbReference>
<organism evidence="9 10">
    <name type="scientific">Acer yangbiense</name>
    <dbReference type="NCBI Taxonomy" id="1000413"/>
    <lineage>
        <taxon>Eukaryota</taxon>
        <taxon>Viridiplantae</taxon>
        <taxon>Streptophyta</taxon>
        <taxon>Embryophyta</taxon>
        <taxon>Tracheophyta</taxon>
        <taxon>Spermatophyta</taxon>
        <taxon>Magnoliopsida</taxon>
        <taxon>eudicotyledons</taxon>
        <taxon>Gunneridae</taxon>
        <taxon>Pentapetalae</taxon>
        <taxon>rosids</taxon>
        <taxon>malvids</taxon>
        <taxon>Sapindales</taxon>
        <taxon>Sapindaceae</taxon>
        <taxon>Hippocastanoideae</taxon>
        <taxon>Acereae</taxon>
        <taxon>Acer</taxon>
    </lineage>
</organism>
<keyword evidence="2 7" id="KW-0812">Transmembrane</keyword>
<evidence type="ECO:0000256" key="6">
    <source>
        <dbReference type="ARBA" id="ARBA00023136"/>
    </source>
</evidence>
<evidence type="ECO:0000256" key="2">
    <source>
        <dbReference type="ARBA" id="ARBA00022692"/>
    </source>
</evidence>
<dbReference type="OrthoDB" id="681126at2759"/>
<dbReference type="Pfam" id="PF13962">
    <property type="entry name" value="PGG"/>
    <property type="match status" value="1"/>
</dbReference>
<feature type="transmembrane region" description="Helical" evidence="7">
    <location>
        <begin position="155"/>
        <end position="178"/>
    </location>
</feature>
<feature type="transmembrane region" description="Helical" evidence="7">
    <location>
        <begin position="64"/>
        <end position="82"/>
    </location>
</feature>
<keyword evidence="5" id="KW-0040">ANK repeat</keyword>
<proteinExistence type="predicted"/>
<comment type="caution">
    <text evidence="9">The sequence shown here is derived from an EMBL/GenBank/DDBJ whole genome shotgun (WGS) entry which is preliminary data.</text>
</comment>
<accession>A0A5C7HYD6</accession>
<dbReference type="PANTHER" id="PTHR24186">
    <property type="entry name" value="PROTEIN PHOSPHATASE 1 REGULATORY SUBUNIT"/>
    <property type="match status" value="1"/>
</dbReference>
<keyword evidence="6 7" id="KW-0472">Membrane</keyword>
<protein>
    <recommendedName>
        <fullName evidence="8">PGG domain-containing protein</fullName>
    </recommendedName>
</protein>
<evidence type="ECO:0000256" key="1">
    <source>
        <dbReference type="ARBA" id="ARBA00004141"/>
    </source>
</evidence>